<reference evidence="2 3" key="1">
    <citation type="submission" date="2012-10" db="EMBL/GenBank/DDBJ databases">
        <title>The draft sequence of the Mycobacterium pheli genome.</title>
        <authorList>
            <person name="Pettersson B.M.F."/>
            <person name="Das S."/>
            <person name="Dasgupta S."/>
            <person name="Bhattacharya A."/>
            <person name="Kirsebom L.A."/>
        </authorList>
    </citation>
    <scope>NUCLEOTIDE SEQUENCE [LARGE SCALE GENOMIC DNA]</scope>
    <source>
        <strain evidence="2 3">CCUG 21000</strain>
    </source>
</reference>
<accession>A0A5N5VCB6</accession>
<proteinExistence type="predicted"/>
<feature type="transmembrane region" description="Helical" evidence="1">
    <location>
        <begin position="83"/>
        <end position="102"/>
    </location>
</feature>
<keyword evidence="1" id="KW-0472">Membrane</keyword>
<comment type="caution">
    <text evidence="2">The sequence shown here is derived from an EMBL/GenBank/DDBJ whole genome shotgun (WGS) entry which is preliminary data.</text>
</comment>
<evidence type="ECO:0000313" key="2">
    <source>
        <dbReference type="EMBL" id="KAB7759604.1"/>
    </source>
</evidence>
<keyword evidence="1" id="KW-1133">Transmembrane helix</keyword>
<organism evidence="2 3">
    <name type="scientific">Mycolicibacterium phlei DSM 43239 = CCUG 21000</name>
    <dbReference type="NCBI Taxonomy" id="1226750"/>
    <lineage>
        <taxon>Bacteria</taxon>
        <taxon>Bacillati</taxon>
        <taxon>Actinomycetota</taxon>
        <taxon>Actinomycetes</taxon>
        <taxon>Mycobacteriales</taxon>
        <taxon>Mycobacteriaceae</taxon>
        <taxon>Mycolicibacterium</taxon>
    </lineage>
</organism>
<keyword evidence="1" id="KW-0812">Transmembrane</keyword>
<gene>
    <name evidence="2" type="ORF">MPHL21000_00805</name>
</gene>
<dbReference type="RefSeq" id="WP_061481670.1">
    <property type="nucleotide sequence ID" value="NZ_ANBO01000001.1"/>
</dbReference>
<dbReference type="EMBL" id="ANBP01000001">
    <property type="protein sequence ID" value="KAB7759604.1"/>
    <property type="molecule type" value="Genomic_DNA"/>
</dbReference>
<feature type="transmembrane region" description="Helical" evidence="1">
    <location>
        <begin position="44"/>
        <end position="63"/>
    </location>
</feature>
<evidence type="ECO:0000256" key="1">
    <source>
        <dbReference type="SAM" id="Phobius"/>
    </source>
</evidence>
<protein>
    <submittedName>
        <fullName evidence="2">Membrane protein</fullName>
    </submittedName>
</protein>
<dbReference type="AlphaFoldDB" id="A0A5N5VCB6"/>
<evidence type="ECO:0000313" key="3">
    <source>
        <dbReference type="Proteomes" id="UP000325690"/>
    </source>
</evidence>
<dbReference type="GeneID" id="74305004"/>
<sequence>MTNDVEKRWDRPAAFRAAAGYTGIVVVAAAVVFVAYLLFSKTSVIAASTVPAVLFVGGVGAFVRTYRLWKAEQQWVPWQGAGWFLMSLMLLSLGIPGAAIMAG</sequence>
<keyword evidence="3" id="KW-1185">Reference proteome</keyword>
<name>A0A5N5VCB6_MYCPH</name>
<feature type="transmembrane region" description="Helical" evidence="1">
    <location>
        <begin position="20"/>
        <end position="39"/>
    </location>
</feature>
<dbReference type="Proteomes" id="UP000325690">
    <property type="component" value="Unassembled WGS sequence"/>
</dbReference>